<dbReference type="SUPFAM" id="SSF74653">
    <property type="entry name" value="TolA/TonB C-terminal domain"/>
    <property type="match status" value="1"/>
</dbReference>
<dbReference type="GO" id="GO:0019534">
    <property type="term" value="F:toxin transmembrane transporter activity"/>
    <property type="evidence" value="ECO:0007669"/>
    <property type="project" value="InterPro"/>
</dbReference>
<proteinExistence type="predicted"/>
<evidence type="ECO:0000313" key="4">
    <source>
        <dbReference type="Proteomes" id="UP000698240"/>
    </source>
</evidence>
<dbReference type="NCBIfam" id="TIGR02794">
    <property type="entry name" value="tolA_full"/>
    <property type="match status" value="1"/>
</dbReference>
<evidence type="ECO:0000313" key="1">
    <source>
        <dbReference type="EMBL" id="AVX39122.1"/>
    </source>
</evidence>
<evidence type="ECO:0000313" key="2">
    <source>
        <dbReference type="EMBL" id="NIL25567.1"/>
    </source>
</evidence>
<dbReference type="GO" id="GO:0043213">
    <property type="term" value="P:bacteriocin transport"/>
    <property type="evidence" value="ECO:0007669"/>
    <property type="project" value="InterPro"/>
</dbReference>
<keyword evidence="3" id="KW-1185">Reference proteome</keyword>
<gene>
    <name evidence="2" type="primary">tolA</name>
    <name evidence="1" type="ORF">DA391_16460</name>
    <name evidence="2" type="ORF">HB980_03235</name>
</gene>
<reference evidence="3" key="1">
    <citation type="journal article" date="2018" name="Genome Announc.">
        <title>First complete genome sequence of Yersinia massiliensis.</title>
        <authorList>
            <person name="Thomas M.C."/>
            <person name="Arling V."/>
            <person name="Goji N."/>
            <person name="Janzen T.W."/>
            <person name="Duceppe M.-O."/>
            <person name="Mathews A."/>
            <person name="Carrillo C."/>
            <person name="Amoako K."/>
        </authorList>
    </citation>
    <scope>NUCLEOTIDE SEQUENCE [LARGE SCALE GENOMIC DNA]</scope>
    <source>
        <strain evidence="3">GTA</strain>
    </source>
</reference>
<dbReference type="AlphaFoldDB" id="A0A2R4NSM7"/>
<sequence length="134" mass="15029">MRRSKPFFVFSVSPLILSMCLLFITGCVDKRQVNLKTPQPISELSTPSEVGSYYKQITEAISRELHDADLYKGRTCSLRIRILRDGTLADVRASDGDPELCQAAIIAIKKAKIPKPPSEEIYQVFKDAPVLFII</sequence>
<dbReference type="Gene3D" id="3.30.1150.10">
    <property type="match status" value="1"/>
</dbReference>
<organism evidence="2 4">
    <name type="scientific">Yersinia massiliensis</name>
    <dbReference type="NCBI Taxonomy" id="419257"/>
    <lineage>
        <taxon>Bacteria</taxon>
        <taxon>Pseudomonadati</taxon>
        <taxon>Pseudomonadota</taxon>
        <taxon>Gammaproteobacteria</taxon>
        <taxon>Enterobacterales</taxon>
        <taxon>Yersiniaceae</taxon>
        <taxon>Yersinia</taxon>
    </lineage>
</organism>
<dbReference type="InterPro" id="IPR014161">
    <property type="entry name" value="Tol-Pal_TolA"/>
</dbReference>
<dbReference type="GO" id="GO:0016020">
    <property type="term" value="C:membrane"/>
    <property type="evidence" value="ECO:0007669"/>
    <property type="project" value="InterPro"/>
</dbReference>
<dbReference type="EMBL" id="JAASAN010000001">
    <property type="protein sequence ID" value="NIL25567.1"/>
    <property type="molecule type" value="Genomic_DNA"/>
</dbReference>
<dbReference type="Proteomes" id="UP000240908">
    <property type="component" value="Chromosome"/>
</dbReference>
<dbReference type="KEGG" id="yma:DA391_16460"/>
<evidence type="ECO:0000313" key="3">
    <source>
        <dbReference type="Proteomes" id="UP000240908"/>
    </source>
</evidence>
<reference evidence="2" key="2">
    <citation type="submission" date="2020-03" db="EMBL/GenBank/DDBJ databases">
        <authorList>
            <person name="Kislichkina A."/>
            <person name="Dentovskaya S."/>
            <person name="Shaikhutdinov R."/>
            <person name="Ivanov S."/>
            <person name="Sizova A."/>
            <person name="Solomentsev V."/>
            <person name="Bogun A."/>
        </authorList>
    </citation>
    <scope>NUCLEOTIDE SEQUENCE</scope>
    <source>
        <strain evidence="2">SCPM-O-B-8025</strain>
    </source>
</reference>
<dbReference type="EMBL" id="CP028487">
    <property type="protein sequence ID" value="AVX39122.1"/>
    <property type="molecule type" value="Genomic_DNA"/>
</dbReference>
<protein>
    <submittedName>
        <fullName evidence="2">Cell envelope integrity protein TolA</fullName>
    </submittedName>
</protein>
<accession>A0A2R4NSM7</accession>
<dbReference type="PROSITE" id="PS51257">
    <property type="entry name" value="PROKAR_LIPOPROTEIN"/>
    <property type="match status" value="1"/>
</dbReference>
<dbReference type="Pfam" id="PF06519">
    <property type="entry name" value="TolA"/>
    <property type="match status" value="1"/>
</dbReference>
<name>A0A2R4NSM7_9GAMM</name>
<dbReference type="Proteomes" id="UP000698240">
    <property type="component" value="Unassembled WGS sequence"/>
</dbReference>